<evidence type="ECO:0000313" key="5">
    <source>
        <dbReference type="Proteomes" id="UP000533017"/>
    </source>
</evidence>
<dbReference type="CDD" id="cd03137">
    <property type="entry name" value="GATase1_AraC_1"/>
    <property type="match status" value="1"/>
</dbReference>
<evidence type="ECO:0000313" key="4">
    <source>
        <dbReference type="EMBL" id="NYH83837.1"/>
    </source>
</evidence>
<dbReference type="SUPFAM" id="SSF52317">
    <property type="entry name" value="Class I glutamine amidotransferase-like"/>
    <property type="match status" value="1"/>
</dbReference>
<dbReference type="RefSeq" id="WP_237768755.1">
    <property type="nucleotide sequence ID" value="NZ_FOOI01000006.1"/>
</dbReference>
<feature type="domain" description="HTH araC/xylS-type" evidence="3">
    <location>
        <begin position="218"/>
        <end position="316"/>
    </location>
</feature>
<dbReference type="InterPro" id="IPR002818">
    <property type="entry name" value="DJ-1/PfpI"/>
</dbReference>
<evidence type="ECO:0000259" key="3">
    <source>
        <dbReference type="PROSITE" id="PS01124"/>
    </source>
</evidence>
<accession>A0ABX2S5T8</accession>
<comment type="caution">
    <text evidence="4">The sequence shown here is derived from an EMBL/GenBank/DDBJ whole genome shotgun (WGS) entry which is preliminary data.</text>
</comment>
<dbReference type="PANTHER" id="PTHR43130">
    <property type="entry name" value="ARAC-FAMILY TRANSCRIPTIONAL REGULATOR"/>
    <property type="match status" value="1"/>
</dbReference>
<dbReference type="Gene3D" id="1.10.10.60">
    <property type="entry name" value="Homeodomain-like"/>
    <property type="match status" value="1"/>
</dbReference>
<dbReference type="Pfam" id="PF01965">
    <property type="entry name" value="DJ-1_PfpI"/>
    <property type="match status" value="1"/>
</dbReference>
<evidence type="ECO:0000256" key="2">
    <source>
        <dbReference type="ARBA" id="ARBA00023163"/>
    </source>
</evidence>
<dbReference type="SUPFAM" id="SSF46689">
    <property type="entry name" value="Homeodomain-like"/>
    <property type="match status" value="2"/>
</dbReference>
<reference evidence="4 5" key="1">
    <citation type="submission" date="2020-07" db="EMBL/GenBank/DDBJ databases">
        <title>Sequencing the genomes of 1000 actinobacteria strains.</title>
        <authorList>
            <person name="Klenk H.-P."/>
        </authorList>
    </citation>
    <scope>NUCLEOTIDE SEQUENCE [LARGE SCALE GENOMIC DNA]</scope>
    <source>
        <strain evidence="4 5">DSM 45117</strain>
    </source>
</reference>
<keyword evidence="2" id="KW-0804">Transcription</keyword>
<gene>
    <name evidence="4" type="ORF">FHR37_002688</name>
</gene>
<evidence type="ECO:0000256" key="1">
    <source>
        <dbReference type="ARBA" id="ARBA00023015"/>
    </source>
</evidence>
<dbReference type="PROSITE" id="PS01124">
    <property type="entry name" value="HTH_ARAC_FAMILY_2"/>
    <property type="match status" value="1"/>
</dbReference>
<dbReference type="PANTHER" id="PTHR43130:SF3">
    <property type="entry name" value="HTH-TYPE TRANSCRIPTIONAL REGULATOR RV1931C"/>
    <property type="match status" value="1"/>
</dbReference>
<keyword evidence="5" id="KW-1185">Reference proteome</keyword>
<dbReference type="InterPro" id="IPR029062">
    <property type="entry name" value="Class_I_gatase-like"/>
</dbReference>
<dbReference type="EMBL" id="JACBZA010000001">
    <property type="protein sequence ID" value="NYH83837.1"/>
    <property type="molecule type" value="Genomic_DNA"/>
</dbReference>
<organism evidence="4 5">
    <name type="scientific">Actinopolymorpha cephalotaxi</name>
    <dbReference type="NCBI Taxonomy" id="504797"/>
    <lineage>
        <taxon>Bacteria</taxon>
        <taxon>Bacillati</taxon>
        <taxon>Actinomycetota</taxon>
        <taxon>Actinomycetes</taxon>
        <taxon>Propionibacteriales</taxon>
        <taxon>Actinopolymorphaceae</taxon>
        <taxon>Actinopolymorpha</taxon>
    </lineage>
</organism>
<dbReference type="Gene3D" id="3.40.50.880">
    <property type="match status" value="1"/>
</dbReference>
<dbReference type="SMART" id="SM00342">
    <property type="entry name" value="HTH_ARAC"/>
    <property type="match status" value="1"/>
</dbReference>
<dbReference type="InterPro" id="IPR018060">
    <property type="entry name" value="HTH_AraC"/>
</dbReference>
<proteinExistence type="predicted"/>
<dbReference type="InterPro" id="IPR052158">
    <property type="entry name" value="INH-QAR"/>
</dbReference>
<name>A0ABX2S5T8_9ACTN</name>
<dbReference type="Pfam" id="PF12833">
    <property type="entry name" value="HTH_18"/>
    <property type="match status" value="1"/>
</dbReference>
<dbReference type="InterPro" id="IPR009057">
    <property type="entry name" value="Homeodomain-like_sf"/>
</dbReference>
<dbReference type="Proteomes" id="UP000533017">
    <property type="component" value="Unassembled WGS sequence"/>
</dbReference>
<keyword evidence="1" id="KW-0805">Transcription regulation</keyword>
<sequence>MSSARRILVVGYPAAEALDIACVVSTLQIANYVRGRHEYRVELAALSGGMIRTATGLTLQADAPLERVKGPLDTLVVSGGIGYMSAMEDQQLVAHVRRLARESRRVASVCTGAGVLAAAGLLDGRRAATHWDHAEFLSTRFPAVRFDPAPIYLVEDSLCTSAGVTAALDLCLSFIESDTGPDVARAVARQLVTYMQRPGNQAQMSVFTATTPRNSVVRQAVEFIETHLGENLTPALVAQRVGVSERHLSRLFTRELTVSAARFIRRRRTSAAAQLLADTDLTQDAVAARVGFRTVETMRQAFQHLYGVSPSHFQATQRSTRHA</sequence>
<protein>
    <submittedName>
        <fullName evidence="4">Transcriptional regulator GlxA family with amidase domain</fullName>
    </submittedName>
</protein>